<dbReference type="Proteomes" id="UP000265618">
    <property type="component" value="Unassembled WGS sequence"/>
</dbReference>
<evidence type="ECO:0000313" key="2">
    <source>
        <dbReference type="Proteomes" id="UP000265618"/>
    </source>
</evidence>
<comment type="caution">
    <text evidence="1">The sequence shown here is derived from an EMBL/GenBank/DDBJ whole genome shotgun (WGS) entry which is preliminary data.</text>
</comment>
<keyword evidence="2" id="KW-1185">Reference proteome</keyword>
<proteinExistence type="predicted"/>
<dbReference type="EMBL" id="BDIP01006862">
    <property type="protein sequence ID" value="GCA64316.1"/>
    <property type="molecule type" value="Genomic_DNA"/>
</dbReference>
<organism evidence="1 2">
    <name type="scientific">Kipferlia bialata</name>
    <dbReference type="NCBI Taxonomy" id="797122"/>
    <lineage>
        <taxon>Eukaryota</taxon>
        <taxon>Metamonada</taxon>
        <taxon>Carpediemonas-like organisms</taxon>
        <taxon>Kipferlia</taxon>
    </lineage>
</organism>
<accession>A0A391NWE4</accession>
<gene>
    <name evidence="1" type="ORF">KIPB_013911</name>
</gene>
<name>A0A391NWE4_9EUKA</name>
<reference evidence="1 2" key="1">
    <citation type="journal article" date="2018" name="PLoS ONE">
        <title>The draft genome of Kipferlia bialata reveals reductive genome evolution in fornicate parasites.</title>
        <authorList>
            <person name="Tanifuji G."/>
            <person name="Takabayashi S."/>
            <person name="Kume K."/>
            <person name="Takagi M."/>
            <person name="Nakayama T."/>
            <person name="Kamikawa R."/>
            <person name="Inagaki Y."/>
            <person name="Hashimoto T."/>
        </authorList>
    </citation>
    <scope>NUCLEOTIDE SEQUENCE [LARGE SCALE GENOMIC DNA]</scope>
    <source>
        <strain evidence="1">NY0173</strain>
    </source>
</reference>
<sequence>MEEQEETPETSFSRDAIDMSIVYAPLREEVSTFIT</sequence>
<dbReference type="AlphaFoldDB" id="A0A391NWE4"/>
<protein>
    <submittedName>
        <fullName evidence="1">Uncharacterized protein</fullName>
    </submittedName>
</protein>
<evidence type="ECO:0000313" key="1">
    <source>
        <dbReference type="EMBL" id="GCA64316.1"/>
    </source>
</evidence>
<feature type="non-terminal residue" evidence="1">
    <location>
        <position position="1"/>
    </location>
</feature>